<dbReference type="AlphaFoldDB" id="A0A0A9A405"/>
<accession>A0A0A9A405</accession>
<protein>
    <submittedName>
        <fullName evidence="1">Uncharacterized protein</fullName>
    </submittedName>
</protein>
<proteinExistence type="predicted"/>
<sequence>MKTLNKIVVRLSRLASHLARGHELDQHVMDRLELGCQIMDRPQKRRARLASRMVRDI</sequence>
<reference evidence="1" key="1">
    <citation type="submission" date="2014-09" db="EMBL/GenBank/DDBJ databases">
        <authorList>
            <person name="Magalhaes I.L.F."/>
            <person name="Oliveira U."/>
            <person name="Santos F.R."/>
            <person name="Vidigal T.H.D.A."/>
            <person name="Brescovit A.D."/>
            <person name="Santos A.J."/>
        </authorList>
    </citation>
    <scope>NUCLEOTIDE SEQUENCE</scope>
    <source>
        <tissue evidence="1">Shoot tissue taken approximately 20 cm above the soil surface</tissue>
    </source>
</reference>
<organism evidence="1">
    <name type="scientific">Arundo donax</name>
    <name type="common">Giant reed</name>
    <name type="synonym">Donax arundinaceus</name>
    <dbReference type="NCBI Taxonomy" id="35708"/>
    <lineage>
        <taxon>Eukaryota</taxon>
        <taxon>Viridiplantae</taxon>
        <taxon>Streptophyta</taxon>
        <taxon>Embryophyta</taxon>
        <taxon>Tracheophyta</taxon>
        <taxon>Spermatophyta</taxon>
        <taxon>Magnoliopsida</taxon>
        <taxon>Liliopsida</taxon>
        <taxon>Poales</taxon>
        <taxon>Poaceae</taxon>
        <taxon>PACMAD clade</taxon>
        <taxon>Arundinoideae</taxon>
        <taxon>Arundineae</taxon>
        <taxon>Arundo</taxon>
    </lineage>
</organism>
<name>A0A0A9A405_ARUDO</name>
<reference evidence="1" key="2">
    <citation type="journal article" date="2015" name="Data Brief">
        <title>Shoot transcriptome of the giant reed, Arundo donax.</title>
        <authorList>
            <person name="Barrero R.A."/>
            <person name="Guerrero F.D."/>
            <person name="Moolhuijzen P."/>
            <person name="Goolsby J.A."/>
            <person name="Tidwell J."/>
            <person name="Bellgard S.E."/>
            <person name="Bellgard M.I."/>
        </authorList>
    </citation>
    <scope>NUCLEOTIDE SEQUENCE</scope>
    <source>
        <tissue evidence="1">Shoot tissue taken approximately 20 cm above the soil surface</tissue>
    </source>
</reference>
<dbReference type="EMBL" id="GBRH01252064">
    <property type="protein sequence ID" value="JAD45831.1"/>
    <property type="molecule type" value="Transcribed_RNA"/>
</dbReference>
<evidence type="ECO:0000313" key="1">
    <source>
        <dbReference type="EMBL" id="JAD45831.1"/>
    </source>
</evidence>